<dbReference type="SUPFAM" id="SSF48264">
    <property type="entry name" value="Cytochrome P450"/>
    <property type="match status" value="1"/>
</dbReference>
<dbReference type="CDD" id="cd11075">
    <property type="entry name" value="CYP77_89"/>
    <property type="match status" value="1"/>
</dbReference>
<dbReference type="GO" id="GO:0016020">
    <property type="term" value="C:membrane"/>
    <property type="evidence" value="ECO:0007669"/>
    <property type="project" value="UniProtKB-SubCell"/>
</dbReference>
<protein>
    <recommendedName>
        <fullName evidence="11">Cytochrome P450</fullName>
    </recommendedName>
</protein>
<comment type="cofactor">
    <cofactor evidence="6">
        <name>heme</name>
        <dbReference type="ChEBI" id="CHEBI:30413"/>
    </cofactor>
</comment>
<dbReference type="Proteomes" id="UP000324705">
    <property type="component" value="Chromosome 2B"/>
</dbReference>
<feature type="transmembrane region" description="Helical" evidence="8">
    <location>
        <begin position="29"/>
        <end position="47"/>
    </location>
</feature>
<evidence type="ECO:0000256" key="3">
    <source>
        <dbReference type="ARBA" id="ARBA00022723"/>
    </source>
</evidence>
<evidence type="ECO:0000256" key="4">
    <source>
        <dbReference type="ARBA" id="ARBA00022989"/>
    </source>
</evidence>
<dbReference type="InterPro" id="IPR001128">
    <property type="entry name" value="Cyt_P450"/>
</dbReference>
<keyword evidence="6 7" id="KW-0349">Heme</keyword>
<evidence type="ECO:0000313" key="9">
    <source>
        <dbReference type="EMBL" id="VAH39794.1"/>
    </source>
</evidence>
<keyword evidence="7" id="KW-0560">Oxidoreductase</keyword>
<evidence type="ECO:0000313" key="10">
    <source>
        <dbReference type="Proteomes" id="UP000324705"/>
    </source>
</evidence>
<comment type="similarity">
    <text evidence="7">Belongs to the cytochrome P450 family.</text>
</comment>
<proteinExistence type="inferred from homology"/>
<dbReference type="InterPro" id="IPR051103">
    <property type="entry name" value="Plant_metabolite_P450s"/>
</dbReference>
<keyword evidence="7" id="KW-0503">Monooxygenase</keyword>
<evidence type="ECO:0000256" key="2">
    <source>
        <dbReference type="ARBA" id="ARBA00022692"/>
    </source>
</evidence>
<sequence length="514" mass="58080">MESMELNYPVPCVPKYGRRGSVYQDMADLLLLILLPLLLLFFILLHASPIKALLTTAKLVLAPELSTVWKPQPASIFVTDHETAHSLLVRGSAGGSFSNRPPSISPSAILSHRQYQNITSAPYGEHWRAIRHNLTSEVLHPTQLHRHASARRRALHGLVVDLAEQRKNGVVHAAESIRYAMFGLVANMCFGDNINNNRVRAMADAQSDLVKSLSTARVFAHAKLPALTRLIYRNRWKKLAALRQQQEETYLPLINSRRGRHRRPSETPVYVDTLIDLTVPDDHSQDPRRHRRRQSDGELVGMCSEFLGAGTETTASALQWIMANLVKRPDIQETVRKEINAIVGADAEEVSEVVLGKLEYLHAVIMEALRLHPPTSFAFRQVMEEDHVVHNGQPILVGTKVYFPLAAIARDMTAWDNPDKFKPQRFLSYKDASQGTDGTIKMMPFGGGRRMCPGRGVAMLHLSYFTANLVREFRWREGEGERAVDLRPHVEFFTVMKRPLRAHLELERTEIKTS</sequence>
<dbReference type="GO" id="GO:0020037">
    <property type="term" value="F:heme binding"/>
    <property type="evidence" value="ECO:0007669"/>
    <property type="project" value="InterPro"/>
</dbReference>
<keyword evidence="2 8" id="KW-0812">Transmembrane</keyword>
<dbReference type="PRINTS" id="PR00385">
    <property type="entry name" value="P450"/>
</dbReference>
<evidence type="ECO:0000256" key="6">
    <source>
        <dbReference type="PIRSR" id="PIRSR602401-1"/>
    </source>
</evidence>
<dbReference type="PANTHER" id="PTHR24298">
    <property type="entry name" value="FLAVONOID 3'-MONOOXYGENASE-RELATED"/>
    <property type="match status" value="1"/>
</dbReference>
<keyword evidence="5 8" id="KW-0472">Membrane</keyword>
<comment type="subcellular location">
    <subcellularLocation>
        <location evidence="1">Membrane</location>
        <topology evidence="1">Single-pass membrane protein</topology>
    </subcellularLocation>
</comment>
<dbReference type="AlphaFoldDB" id="A0A9R1PAD3"/>
<reference evidence="9 10" key="1">
    <citation type="submission" date="2017-09" db="EMBL/GenBank/DDBJ databases">
        <authorList>
            <consortium name="International Durum Wheat Genome Sequencing Consortium (IDWGSC)"/>
            <person name="Milanesi L."/>
        </authorList>
    </citation>
    <scope>NUCLEOTIDE SEQUENCE [LARGE SCALE GENOMIC DNA]</scope>
    <source>
        <strain evidence="10">cv. Svevo</strain>
    </source>
</reference>
<evidence type="ECO:0000256" key="8">
    <source>
        <dbReference type="SAM" id="Phobius"/>
    </source>
</evidence>
<keyword evidence="10" id="KW-1185">Reference proteome</keyword>
<keyword evidence="6 7" id="KW-0408">Iron</keyword>
<evidence type="ECO:0008006" key="11">
    <source>
        <dbReference type="Google" id="ProtNLM"/>
    </source>
</evidence>
<feature type="binding site" description="axial binding residue" evidence="6">
    <location>
        <position position="452"/>
    </location>
    <ligand>
        <name>heme</name>
        <dbReference type="ChEBI" id="CHEBI:30413"/>
    </ligand>
    <ligandPart>
        <name>Fe</name>
        <dbReference type="ChEBI" id="CHEBI:18248"/>
    </ligandPart>
</feature>
<dbReference type="GO" id="GO:0005506">
    <property type="term" value="F:iron ion binding"/>
    <property type="evidence" value="ECO:0007669"/>
    <property type="project" value="InterPro"/>
</dbReference>
<evidence type="ECO:0000256" key="5">
    <source>
        <dbReference type="ARBA" id="ARBA00023136"/>
    </source>
</evidence>
<dbReference type="Gene3D" id="1.10.630.10">
    <property type="entry name" value="Cytochrome P450"/>
    <property type="match status" value="1"/>
</dbReference>
<dbReference type="PANTHER" id="PTHR24298:SF823">
    <property type="entry name" value="CYTOCHROME P450 SUPERFAMILY PROTEIN-RELATED"/>
    <property type="match status" value="1"/>
</dbReference>
<dbReference type="OMA" id="FMPERFH"/>
<dbReference type="InterPro" id="IPR036396">
    <property type="entry name" value="Cyt_P450_sf"/>
</dbReference>
<organism evidence="9 10">
    <name type="scientific">Triticum turgidum subsp. durum</name>
    <name type="common">Durum wheat</name>
    <name type="synonym">Triticum durum</name>
    <dbReference type="NCBI Taxonomy" id="4567"/>
    <lineage>
        <taxon>Eukaryota</taxon>
        <taxon>Viridiplantae</taxon>
        <taxon>Streptophyta</taxon>
        <taxon>Embryophyta</taxon>
        <taxon>Tracheophyta</taxon>
        <taxon>Spermatophyta</taxon>
        <taxon>Magnoliopsida</taxon>
        <taxon>Liliopsida</taxon>
        <taxon>Poales</taxon>
        <taxon>Poaceae</taxon>
        <taxon>BOP clade</taxon>
        <taxon>Pooideae</taxon>
        <taxon>Triticodae</taxon>
        <taxon>Triticeae</taxon>
        <taxon>Triticinae</taxon>
        <taxon>Triticum</taxon>
    </lineage>
</organism>
<accession>A0A9R1PAD3</accession>
<dbReference type="InterPro" id="IPR002401">
    <property type="entry name" value="Cyt_P450_E_grp-I"/>
</dbReference>
<dbReference type="InterPro" id="IPR017972">
    <property type="entry name" value="Cyt_P450_CS"/>
</dbReference>
<dbReference type="PRINTS" id="PR00463">
    <property type="entry name" value="EP450I"/>
</dbReference>
<dbReference type="Gramene" id="TRITD2Bv1G002410.1">
    <property type="protein sequence ID" value="TRITD2Bv1G002410.1"/>
    <property type="gene ID" value="TRITD2Bv1G002410"/>
</dbReference>
<name>A0A9R1PAD3_TRITD</name>
<evidence type="ECO:0000256" key="1">
    <source>
        <dbReference type="ARBA" id="ARBA00004167"/>
    </source>
</evidence>
<gene>
    <name evidence="9" type="ORF">TRITD_2Bv1G002410</name>
</gene>
<dbReference type="GO" id="GO:0016709">
    <property type="term" value="F:oxidoreductase activity, acting on paired donors, with incorporation or reduction of molecular oxygen, NAD(P)H as one donor, and incorporation of one atom of oxygen"/>
    <property type="evidence" value="ECO:0007669"/>
    <property type="project" value="TreeGrafter"/>
</dbReference>
<keyword evidence="3 6" id="KW-0479">Metal-binding</keyword>
<evidence type="ECO:0000256" key="7">
    <source>
        <dbReference type="RuleBase" id="RU000461"/>
    </source>
</evidence>
<keyword evidence="4 8" id="KW-1133">Transmembrane helix</keyword>
<dbReference type="EMBL" id="LT934114">
    <property type="protein sequence ID" value="VAH39794.1"/>
    <property type="molecule type" value="Genomic_DNA"/>
</dbReference>
<dbReference type="Pfam" id="PF00067">
    <property type="entry name" value="p450"/>
    <property type="match status" value="1"/>
</dbReference>
<dbReference type="PROSITE" id="PS00086">
    <property type="entry name" value="CYTOCHROME_P450"/>
    <property type="match status" value="1"/>
</dbReference>